<evidence type="ECO:0000313" key="1">
    <source>
        <dbReference type="EMBL" id="OGI69244.1"/>
    </source>
</evidence>
<proteinExistence type="predicted"/>
<accession>A0A1F6VHZ6</accession>
<evidence type="ECO:0000313" key="2">
    <source>
        <dbReference type="Proteomes" id="UP000179076"/>
    </source>
</evidence>
<protein>
    <recommendedName>
        <fullName evidence="3">Restriction system protein Mrr-like N-terminal domain-containing protein</fullName>
    </recommendedName>
</protein>
<sequence>MNERRFVKQYAKSLSGGPKKFVAILAYLAKGDTSKEVSLNEIEQLWNRTSSKALLGMKFNRFFPTTAKEHGWVNSRKRGLYSLDRSWKDIFSND</sequence>
<comment type="caution">
    <text evidence="1">The sequence shown here is derived from an EMBL/GenBank/DDBJ whole genome shotgun (WGS) entry which is preliminary data.</text>
</comment>
<organism evidence="1 2">
    <name type="scientific">Candidatus Muproteobacteria bacterium RBG_16_60_9</name>
    <dbReference type="NCBI Taxonomy" id="1817755"/>
    <lineage>
        <taxon>Bacteria</taxon>
        <taxon>Pseudomonadati</taxon>
        <taxon>Pseudomonadota</taxon>
        <taxon>Candidatus Muproteobacteria</taxon>
    </lineage>
</organism>
<dbReference type="AlphaFoldDB" id="A0A1F6VHZ6"/>
<reference evidence="1 2" key="1">
    <citation type="journal article" date="2016" name="Nat. Commun.">
        <title>Thousands of microbial genomes shed light on interconnected biogeochemical processes in an aquifer system.</title>
        <authorList>
            <person name="Anantharaman K."/>
            <person name="Brown C.T."/>
            <person name="Hug L.A."/>
            <person name="Sharon I."/>
            <person name="Castelle C.J."/>
            <person name="Probst A.J."/>
            <person name="Thomas B.C."/>
            <person name="Singh A."/>
            <person name="Wilkins M.J."/>
            <person name="Karaoz U."/>
            <person name="Brodie E.L."/>
            <person name="Williams K.H."/>
            <person name="Hubbard S.S."/>
            <person name="Banfield J.F."/>
        </authorList>
    </citation>
    <scope>NUCLEOTIDE SEQUENCE [LARGE SCALE GENOMIC DNA]</scope>
</reference>
<name>A0A1F6VHZ6_9PROT</name>
<gene>
    <name evidence="1" type="ORF">A2W18_04895</name>
</gene>
<dbReference type="Proteomes" id="UP000179076">
    <property type="component" value="Unassembled WGS sequence"/>
</dbReference>
<evidence type="ECO:0008006" key="3">
    <source>
        <dbReference type="Google" id="ProtNLM"/>
    </source>
</evidence>
<dbReference type="EMBL" id="MFSP01000025">
    <property type="protein sequence ID" value="OGI69244.1"/>
    <property type="molecule type" value="Genomic_DNA"/>
</dbReference>